<protein>
    <submittedName>
        <fullName evidence="2">Uncharacterized protein</fullName>
    </submittedName>
</protein>
<evidence type="ECO:0000313" key="2">
    <source>
        <dbReference type="EMBL" id="OHB11987.1"/>
    </source>
</evidence>
<keyword evidence="1" id="KW-0812">Transmembrane</keyword>
<evidence type="ECO:0000313" key="3">
    <source>
        <dbReference type="Proteomes" id="UP000176558"/>
    </source>
</evidence>
<keyword evidence="1" id="KW-0472">Membrane</keyword>
<reference evidence="2 3" key="1">
    <citation type="journal article" date="2016" name="Nat. Commun.">
        <title>Thousands of microbial genomes shed light on interconnected biogeochemical processes in an aquifer system.</title>
        <authorList>
            <person name="Anantharaman K."/>
            <person name="Brown C.T."/>
            <person name="Hug L.A."/>
            <person name="Sharon I."/>
            <person name="Castelle C.J."/>
            <person name="Probst A.J."/>
            <person name="Thomas B.C."/>
            <person name="Singh A."/>
            <person name="Wilkins M.J."/>
            <person name="Karaoz U."/>
            <person name="Brodie E.L."/>
            <person name="Williams K.H."/>
            <person name="Hubbard S.S."/>
            <person name="Banfield J.F."/>
        </authorList>
    </citation>
    <scope>NUCLEOTIDE SEQUENCE [LARGE SCALE GENOMIC DNA]</scope>
</reference>
<feature type="transmembrane region" description="Helical" evidence="1">
    <location>
        <begin position="12"/>
        <end position="31"/>
    </location>
</feature>
<accession>A0A1G2URG8</accession>
<dbReference type="AlphaFoldDB" id="A0A1G2URG8"/>
<comment type="caution">
    <text evidence="2">The sequence shown here is derived from an EMBL/GenBank/DDBJ whole genome shotgun (WGS) entry which is preliminary data.</text>
</comment>
<proteinExistence type="predicted"/>
<sequence>MEQENQKKDSPYSISIAIVMAAIILSSAWIYTSRREALKSISAEKNTVQQTQAQISAIEETVTPSNGVVLPVSWGNLGIQLVNSGVIDAEKFKALYEKRGRFTDEYNKLLTEKSDGKLKITKENAGYILNLFWALGLANKNAILDSGEMANKAYGGAGNFASTGGWTMAVGNPMNHYSRHSLIVLTAEQQALVDKVSRGIYRPCCSNSTHFPDCNHGMAMLGFLELMASQEVSEKDMYGAALTLNSYWFPSTYMTILEYMKINGIAWTDASPQEILGANYSSSSGFARVTSQVARPVQKSGGGCGVLNEQPAVQKDVGQEKQGGCGV</sequence>
<gene>
    <name evidence="2" type="ORF">A3G99_02795</name>
</gene>
<keyword evidence="1" id="KW-1133">Transmembrane helix</keyword>
<dbReference type="Proteomes" id="UP000176558">
    <property type="component" value="Unassembled WGS sequence"/>
</dbReference>
<evidence type="ECO:0000256" key="1">
    <source>
        <dbReference type="SAM" id="Phobius"/>
    </source>
</evidence>
<dbReference type="EMBL" id="MHWT01000024">
    <property type="protein sequence ID" value="OHB11987.1"/>
    <property type="molecule type" value="Genomic_DNA"/>
</dbReference>
<organism evidence="2 3">
    <name type="scientific">Candidatus Zambryskibacteria bacterium RIFCSPLOWO2_12_FULL_39_23</name>
    <dbReference type="NCBI Taxonomy" id="1802776"/>
    <lineage>
        <taxon>Bacteria</taxon>
        <taxon>Candidatus Zambryskiibacteriota</taxon>
    </lineage>
</organism>
<name>A0A1G2URG8_9BACT</name>